<organism evidence="9">
    <name type="scientific">Clostridium tertium</name>
    <dbReference type="NCBI Taxonomy" id="1559"/>
    <lineage>
        <taxon>Bacteria</taxon>
        <taxon>Bacillati</taxon>
        <taxon>Bacillota</taxon>
        <taxon>Clostridia</taxon>
        <taxon>Eubacteriales</taxon>
        <taxon>Clostridiaceae</taxon>
        <taxon>Clostridium</taxon>
    </lineage>
</organism>
<dbReference type="SUPFAM" id="SSF53448">
    <property type="entry name" value="Nucleotide-diphospho-sugar transferases"/>
    <property type="match status" value="1"/>
</dbReference>
<evidence type="ECO:0000256" key="1">
    <source>
        <dbReference type="ARBA" id="ARBA00004141"/>
    </source>
</evidence>
<evidence type="ECO:0000256" key="3">
    <source>
        <dbReference type="ARBA" id="ARBA00022679"/>
    </source>
</evidence>
<evidence type="ECO:0000259" key="8">
    <source>
        <dbReference type="Pfam" id="PF00535"/>
    </source>
</evidence>
<evidence type="ECO:0000256" key="5">
    <source>
        <dbReference type="ARBA" id="ARBA00022989"/>
    </source>
</evidence>
<evidence type="ECO:0000256" key="2">
    <source>
        <dbReference type="ARBA" id="ARBA00022676"/>
    </source>
</evidence>
<dbReference type="AlphaFoldDB" id="A0A6N3F2X5"/>
<evidence type="ECO:0000256" key="7">
    <source>
        <dbReference type="SAM" id="Phobius"/>
    </source>
</evidence>
<gene>
    <name evidence="9" type="primary">ykoT</name>
    <name evidence="9" type="ORF">CTLFYP3_02526</name>
</gene>
<dbReference type="GO" id="GO:0016757">
    <property type="term" value="F:glycosyltransferase activity"/>
    <property type="evidence" value="ECO:0007669"/>
    <property type="project" value="UniProtKB-KW"/>
</dbReference>
<sequence length="334" mass="38283">MREVLYLVIPCYNEEEVLRETSKRLLEKVNKMINGGKVSSQSKILFVNDGSKDKTWSIIEELYRSNNIFSGVNLSKNRGHQNALLAGLMVAKENADMVISLDADLQDDIDVIEKFVEEYYLGNDIVYGVRNSRKADTFFKRTTALGFYKVMNKLGVNIVYNHADYRLMSKRALEALSEFKEVNLFLRGIVPLIGYKYSVVEYERHERFAGESKYPLKKMIAFAIDGITSFSVKPIRIISVLGFSIFFISLIALIYSVIVKFLGKTEIGWTSIVISIWMIGGIQLLSLGVIGEYIGKIYNETKARPRYIIKDKLLNNKGKKRNELYVQNKEIIFK</sequence>
<accession>A0A6N3F2X5</accession>
<evidence type="ECO:0000256" key="6">
    <source>
        <dbReference type="ARBA" id="ARBA00023136"/>
    </source>
</evidence>
<dbReference type="CDD" id="cd04187">
    <property type="entry name" value="DPM1_like_bac"/>
    <property type="match status" value="1"/>
</dbReference>
<reference evidence="9" key="1">
    <citation type="submission" date="2019-11" db="EMBL/GenBank/DDBJ databases">
        <authorList>
            <person name="Feng L."/>
        </authorList>
    </citation>
    <scope>NUCLEOTIDE SEQUENCE</scope>
    <source>
        <strain evidence="9">CTertiumLFYP3</strain>
    </source>
</reference>
<feature type="transmembrane region" description="Helical" evidence="7">
    <location>
        <begin position="237"/>
        <end position="258"/>
    </location>
</feature>
<keyword evidence="4 7" id="KW-0812">Transmembrane</keyword>
<dbReference type="EC" id="2.4.-.-" evidence="9"/>
<dbReference type="InterPro" id="IPR001173">
    <property type="entry name" value="Glyco_trans_2-like"/>
</dbReference>
<protein>
    <submittedName>
        <fullName evidence="9">Putative glycosyltransferase YkoT</fullName>
        <ecNumber evidence="9">2.4.-.-</ecNumber>
    </submittedName>
</protein>
<evidence type="ECO:0000256" key="4">
    <source>
        <dbReference type="ARBA" id="ARBA00022692"/>
    </source>
</evidence>
<dbReference type="RefSeq" id="WP_156626959.1">
    <property type="nucleotide sequence ID" value="NZ_CACRTO010000025.1"/>
</dbReference>
<dbReference type="InterPro" id="IPR050256">
    <property type="entry name" value="Glycosyltransferase_2"/>
</dbReference>
<keyword evidence="5 7" id="KW-1133">Transmembrane helix</keyword>
<dbReference type="GO" id="GO:0005886">
    <property type="term" value="C:plasma membrane"/>
    <property type="evidence" value="ECO:0007669"/>
    <property type="project" value="TreeGrafter"/>
</dbReference>
<keyword evidence="3 9" id="KW-0808">Transferase</keyword>
<feature type="domain" description="Glycosyltransferase 2-like" evidence="8">
    <location>
        <begin position="7"/>
        <end position="175"/>
    </location>
</feature>
<proteinExistence type="predicted"/>
<keyword evidence="2 9" id="KW-0328">Glycosyltransferase</keyword>
<name>A0A6N3F2X5_9CLOT</name>
<evidence type="ECO:0000313" key="9">
    <source>
        <dbReference type="EMBL" id="VYU46321.1"/>
    </source>
</evidence>
<feature type="transmembrane region" description="Helical" evidence="7">
    <location>
        <begin position="270"/>
        <end position="294"/>
    </location>
</feature>
<dbReference type="Pfam" id="PF00535">
    <property type="entry name" value="Glycos_transf_2"/>
    <property type="match status" value="1"/>
</dbReference>
<comment type="subcellular location">
    <subcellularLocation>
        <location evidence="1">Membrane</location>
        <topology evidence="1">Multi-pass membrane protein</topology>
    </subcellularLocation>
</comment>
<dbReference type="EMBL" id="CACRTO010000025">
    <property type="protein sequence ID" value="VYU46321.1"/>
    <property type="molecule type" value="Genomic_DNA"/>
</dbReference>
<dbReference type="InterPro" id="IPR029044">
    <property type="entry name" value="Nucleotide-diphossugar_trans"/>
</dbReference>
<keyword evidence="6 7" id="KW-0472">Membrane</keyword>
<dbReference type="PANTHER" id="PTHR48090:SF1">
    <property type="entry name" value="PROPHAGE BACTOPRENOL GLUCOSYL TRANSFERASE HOMOLOG"/>
    <property type="match status" value="1"/>
</dbReference>
<dbReference type="PANTHER" id="PTHR48090">
    <property type="entry name" value="UNDECAPRENYL-PHOSPHATE 4-DEOXY-4-FORMAMIDO-L-ARABINOSE TRANSFERASE-RELATED"/>
    <property type="match status" value="1"/>
</dbReference>
<dbReference type="Gene3D" id="3.90.550.10">
    <property type="entry name" value="Spore Coat Polysaccharide Biosynthesis Protein SpsA, Chain A"/>
    <property type="match status" value="1"/>
</dbReference>